<dbReference type="PANTHER" id="PTHR46401:SF2">
    <property type="entry name" value="GLYCOSYLTRANSFERASE WBBK-RELATED"/>
    <property type="match status" value="1"/>
</dbReference>
<dbReference type="GO" id="GO:0016757">
    <property type="term" value="F:glycosyltransferase activity"/>
    <property type="evidence" value="ECO:0007669"/>
    <property type="project" value="InterPro"/>
</dbReference>
<accession>A0AAE3VQ73</accession>
<sequence>MTRLFVDVTEVSALGRKSEELTGVQRTCLEFAYELVTAGRATAVVLNPLTGRFRSVAPWAFELEHLYATDTVRERLGLLPKVRSLGKYRGAKRAVYAAEQAVVGAIRAALPQRVGTAVGDPVDLAGGVLLTAANFEIARRVGLRAKALHPDVQVVAVLYDTIPLAGPAAGVSAGFGRAYREAYRALGRSGARFIAISEHTRQEAIAAIAGDGLDPSVRPEAAILLAHEFRDPTPGSVPAPLPNAPYLLSVGAPTGRKNGKLTLEAYRRLIGAGHGTDLPTLVFAGRVGSDPGALLDRLGGYRDVESHVRLVDQPSHATLKALYLAADALVFPSLYEGFGLPVGEALWLGTPVLASNATSIPEVGGDLVTYFDPTDADALAALIRRTATDRTWIDDQRQRVVAAHDTLRSWSQVAASYADQAVGAGR</sequence>
<evidence type="ECO:0000259" key="2">
    <source>
        <dbReference type="Pfam" id="PF00534"/>
    </source>
</evidence>
<name>A0AAE3VQ73_9HYPH</name>
<keyword evidence="1" id="KW-0808">Transferase</keyword>
<dbReference type="Gene3D" id="3.40.50.2000">
    <property type="entry name" value="Glycogen Phosphorylase B"/>
    <property type="match status" value="1"/>
</dbReference>
<organism evidence="3 4">
    <name type="scientific">Amorphus orientalis</name>
    <dbReference type="NCBI Taxonomy" id="649198"/>
    <lineage>
        <taxon>Bacteria</taxon>
        <taxon>Pseudomonadati</taxon>
        <taxon>Pseudomonadota</taxon>
        <taxon>Alphaproteobacteria</taxon>
        <taxon>Hyphomicrobiales</taxon>
        <taxon>Amorphaceae</taxon>
        <taxon>Amorphus</taxon>
    </lineage>
</organism>
<dbReference type="EMBL" id="JAUSUL010000002">
    <property type="protein sequence ID" value="MDQ0316208.1"/>
    <property type="molecule type" value="Genomic_DNA"/>
</dbReference>
<dbReference type="SUPFAM" id="SSF53756">
    <property type="entry name" value="UDP-Glycosyltransferase/glycogen phosphorylase"/>
    <property type="match status" value="1"/>
</dbReference>
<evidence type="ECO:0000313" key="4">
    <source>
        <dbReference type="Proteomes" id="UP001229244"/>
    </source>
</evidence>
<dbReference type="RefSeq" id="WP_306886036.1">
    <property type="nucleotide sequence ID" value="NZ_JAUSUL010000002.1"/>
</dbReference>
<comment type="caution">
    <text evidence="3">The sequence shown here is derived from an EMBL/GenBank/DDBJ whole genome shotgun (WGS) entry which is preliminary data.</text>
</comment>
<dbReference type="InterPro" id="IPR001296">
    <property type="entry name" value="Glyco_trans_1"/>
</dbReference>
<dbReference type="Pfam" id="PF00534">
    <property type="entry name" value="Glycos_transf_1"/>
    <property type="match status" value="1"/>
</dbReference>
<dbReference type="Proteomes" id="UP001229244">
    <property type="component" value="Unassembled WGS sequence"/>
</dbReference>
<evidence type="ECO:0000256" key="1">
    <source>
        <dbReference type="ARBA" id="ARBA00022679"/>
    </source>
</evidence>
<gene>
    <name evidence="3" type="ORF">J2S73_002665</name>
</gene>
<dbReference type="AlphaFoldDB" id="A0AAE3VQ73"/>
<proteinExistence type="predicted"/>
<dbReference type="CDD" id="cd03809">
    <property type="entry name" value="GT4_MtfB-like"/>
    <property type="match status" value="1"/>
</dbReference>
<dbReference type="PANTHER" id="PTHR46401">
    <property type="entry name" value="GLYCOSYLTRANSFERASE WBBK-RELATED"/>
    <property type="match status" value="1"/>
</dbReference>
<protein>
    <submittedName>
        <fullName evidence="3">Glycosyltransferase involved in cell wall biosynthesis</fullName>
    </submittedName>
</protein>
<reference evidence="3" key="1">
    <citation type="submission" date="2023-07" db="EMBL/GenBank/DDBJ databases">
        <title>Genomic Encyclopedia of Type Strains, Phase IV (KMG-IV): sequencing the most valuable type-strain genomes for metagenomic binning, comparative biology and taxonomic classification.</title>
        <authorList>
            <person name="Goeker M."/>
        </authorList>
    </citation>
    <scope>NUCLEOTIDE SEQUENCE</scope>
    <source>
        <strain evidence="3">DSM 21202</strain>
    </source>
</reference>
<evidence type="ECO:0000313" key="3">
    <source>
        <dbReference type="EMBL" id="MDQ0316208.1"/>
    </source>
</evidence>
<feature type="domain" description="Glycosyl transferase family 1" evidence="2">
    <location>
        <begin position="243"/>
        <end position="398"/>
    </location>
</feature>
<keyword evidence="4" id="KW-1185">Reference proteome</keyword>